<evidence type="ECO:0000313" key="2">
    <source>
        <dbReference type="WBParaSite" id="PDA_v2.g24356.t1"/>
    </source>
</evidence>
<dbReference type="WBParaSite" id="PDA_v2.g24356.t1">
    <property type="protein sequence ID" value="PDA_v2.g24356.t1"/>
    <property type="gene ID" value="PDA_v2.g24356"/>
</dbReference>
<dbReference type="Proteomes" id="UP000887578">
    <property type="component" value="Unplaced"/>
</dbReference>
<dbReference type="Gene3D" id="3.30.160.20">
    <property type="match status" value="1"/>
</dbReference>
<dbReference type="AlphaFoldDB" id="A0A914QB13"/>
<accession>A0A914QB13</accession>
<protein>
    <submittedName>
        <fullName evidence="2">Uncharacterized protein</fullName>
    </submittedName>
</protein>
<reference evidence="2" key="1">
    <citation type="submission" date="2022-11" db="UniProtKB">
        <authorList>
            <consortium name="WormBaseParasite"/>
        </authorList>
    </citation>
    <scope>IDENTIFICATION</scope>
</reference>
<evidence type="ECO:0000313" key="1">
    <source>
        <dbReference type="Proteomes" id="UP000887578"/>
    </source>
</evidence>
<keyword evidence="1" id="KW-1185">Reference proteome</keyword>
<name>A0A914QB13_9BILA</name>
<organism evidence="1 2">
    <name type="scientific">Panagrolaimus davidi</name>
    <dbReference type="NCBI Taxonomy" id="227884"/>
    <lineage>
        <taxon>Eukaryota</taxon>
        <taxon>Metazoa</taxon>
        <taxon>Ecdysozoa</taxon>
        <taxon>Nematoda</taxon>
        <taxon>Chromadorea</taxon>
        <taxon>Rhabditida</taxon>
        <taxon>Tylenchina</taxon>
        <taxon>Panagrolaimomorpha</taxon>
        <taxon>Panagrolaimoidea</taxon>
        <taxon>Panagrolaimidae</taxon>
        <taxon>Panagrolaimus</taxon>
    </lineage>
</organism>
<sequence length="120" mass="13137">MEKTLAAILEEGAVKIGAKQSTVPLPDTTNSNLFCVKRTLETRDYGNFEAFASSSKKKSAQHLAAGKILLQILDKPCWSHFPFRLPSAEEAKIAVENEIDSLKNEGMTVSENPVGTLQNM</sequence>
<proteinExistence type="predicted"/>